<organism evidence="1 2">
    <name type="scientific">Citrobacter freundii</name>
    <dbReference type="NCBI Taxonomy" id="546"/>
    <lineage>
        <taxon>Bacteria</taxon>
        <taxon>Pseudomonadati</taxon>
        <taxon>Pseudomonadota</taxon>
        <taxon>Gammaproteobacteria</taxon>
        <taxon>Enterobacterales</taxon>
        <taxon>Enterobacteriaceae</taxon>
        <taxon>Citrobacter</taxon>
        <taxon>Citrobacter freundii complex</taxon>
    </lineage>
</organism>
<evidence type="ECO:0000313" key="2">
    <source>
        <dbReference type="Proteomes" id="UP001278087"/>
    </source>
</evidence>
<dbReference type="AlphaFoldDB" id="A0AAP5XVV4"/>
<dbReference type="Proteomes" id="UP001278087">
    <property type="component" value="Unassembled WGS sequence"/>
</dbReference>
<comment type="caution">
    <text evidence="1">The sequence shown here is derived from an EMBL/GenBank/DDBJ whole genome shotgun (WGS) entry which is preliminary data.</text>
</comment>
<evidence type="ECO:0000313" key="1">
    <source>
        <dbReference type="EMBL" id="MDW2759601.1"/>
    </source>
</evidence>
<dbReference type="RefSeq" id="WP_264363727.1">
    <property type="nucleotide sequence ID" value="NZ_CP119048.1"/>
</dbReference>
<dbReference type="EMBL" id="JAWPBU010000015">
    <property type="protein sequence ID" value="MDW2759601.1"/>
    <property type="molecule type" value="Genomic_DNA"/>
</dbReference>
<sequence>MSWAKLRKIQISPVQALRLAQGGEVTVLDTMYRANKITGELVSTGVDMCWRKTIAIYQAEVLINRWKNIVKIK</sequence>
<gene>
    <name evidence="1" type="ORF">RYZ67_14070</name>
</gene>
<protein>
    <submittedName>
        <fullName evidence="1">Uncharacterized protein</fullName>
    </submittedName>
</protein>
<proteinExistence type="predicted"/>
<accession>A0AAP5XVV4</accession>
<name>A0AAP5XVV4_CITFR</name>
<reference evidence="1" key="1">
    <citation type="submission" date="2023-10" db="EMBL/GenBank/DDBJ databases">
        <title>Fecal carriage and genetic characteristics of carbapenem-resistant Enterobacterales among healthy adults from four provinces of China.</title>
        <authorList>
            <person name="Li Y."/>
            <person name="Zhang R."/>
        </authorList>
    </citation>
    <scope>NUCLEOTIDE SEQUENCE</scope>
    <source>
        <strain evidence="1">HN-136</strain>
    </source>
</reference>